<dbReference type="Pfam" id="PF08448">
    <property type="entry name" value="PAS_4"/>
    <property type="match status" value="1"/>
</dbReference>
<dbReference type="InterPro" id="IPR005467">
    <property type="entry name" value="His_kinase_dom"/>
</dbReference>
<evidence type="ECO:0000256" key="2">
    <source>
        <dbReference type="SAM" id="MobiDB-lite"/>
    </source>
</evidence>
<dbReference type="EMBL" id="FZOR01000010">
    <property type="protein sequence ID" value="SNS84731.1"/>
    <property type="molecule type" value="Genomic_DNA"/>
</dbReference>
<dbReference type="Pfam" id="PF12282">
    <property type="entry name" value="GAF_PdtaS"/>
    <property type="match status" value="1"/>
</dbReference>
<evidence type="ECO:0000313" key="4">
    <source>
        <dbReference type="EMBL" id="SNS84731.1"/>
    </source>
</evidence>
<dbReference type="AlphaFoldDB" id="A0A239HTY8"/>
<dbReference type="SMART" id="SM00387">
    <property type="entry name" value="HATPase_c"/>
    <property type="match status" value="1"/>
</dbReference>
<dbReference type="InterPro" id="IPR036890">
    <property type="entry name" value="HATPase_C_sf"/>
</dbReference>
<feature type="region of interest" description="Disordered" evidence="2">
    <location>
        <begin position="465"/>
        <end position="497"/>
    </location>
</feature>
<keyword evidence="1" id="KW-0418">Kinase</keyword>
<organism evidence="4 5">
    <name type="scientific">Actinomadura meyerae</name>
    <dbReference type="NCBI Taxonomy" id="240840"/>
    <lineage>
        <taxon>Bacteria</taxon>
        <taxon>Bacillati</taxon>
        <taxon>Actinomycetota</taxon>
        <taxon>Actinomycetes</taxon>
        <taxon>Streptosporangiales</taxon>
        <taxon>Thermomonosporaceae</taxon>
        <taxon>Actinomadura</taxon>
    </lineage>
</organism>
<dbReference type="Gene3D" id="3.30.565.10">
    <property type="entry name" value="Histidine kinase-like ATPase, C-terminal domain"/>
    <property type="match status" value="1"/>
</dbReference>
<dbReference type="PANTHER" id="PTHR43065:SF23">
    <property type="entry name" value="SENSOR HISTIDINE KINASE PDTAS"/>
    <property type="match status" value="1"/>
</dbReference>
<dbReference type="InterPro" id="IPR000014">
    <property type="entry name" value="PAS"/>
</dbReference>
<evidence type="ECO:0000259" key="3">
    <source>
        <dbReference type="PROSITE" id="PS50109"/>
    </source>
</evidence>
<protein>
    <recommendedName>
        <fullName evidence="3">Histidine kinase domain-containing protein</fullName>
    </recommendedName>
</protein>
<keyword evidence="1" id="KW-0808">Transferase</keyword>
<name>A0A239HTY8_9ACTN</name>
<reference evidence="4 5" key="1">
    <citation type="submission" date="2017-06" db="EMBL/GenBank/DDBJ databases">
        <authorList>
            <person name="Kim H.J."/>
            <person name="Triplett B.A."/>
        </authorList>
    </citation>
    <scope>NUCLEOTIDE SEQUENCE [LARGE SCALE GENOMIC DNA]</scope>
    <source>
        <strain evidence="4 5">DSM 44715</strain>
    </source>
</reference>
<feature type="domain" description="Histidine kinase" evidence="3">
    <location>
        <begin position="423"/>
        <end position="559"/>
    </location>
</feature>
<dbReference type="CDD" id="cd00130">
    <property type="entry name" value="PAS"/>
    <property type="match status" value="1"/>
</dbReference>
<dbReference type="PANTHER" id="PTHR43065">
    <property type="entry name" value="SENSOR HISTIDINE KINASE"/>
    <property type="match status" value="1"/>
</dbReference>
<keyword evidence="5" id="KW-1185">Reference proteome</keyword>
<dbReference type="Gene3D" id="3.30.450.280">
    <property type="entry name" value="GAF domain"/>
    <property type="match status" value="1"/>
</dbReference>
<sequence length="564" mass="61370">MGDDGRVPTLTDLVRDHTDLTDTDLEWLHALVSDWQLLADLSFADLLLWVPLRSADALPAEAAPGPKGGRRGRVDTGAAVPGWVAIAQMRPTTGPTAYPEDLVGKVVRTGRRGLIDVAWRERRIVREGDPEWGSGIPVREESIPVRRGAKILGVIQRSTNLSSARTPSRLELTYLQSASDLATMIAEGRFPVPGEEPNMVRSPRVGDGLMRLDRSGKVTYASPNAQSAYRRLGFPADLVGEALGQITADLCDTGEPMEEALSVVLSGRAPREVEVESRGSIMQLRTIPLVVGGTRIGAVVLCRDVTELRWRDRELMTKDATIREIHHRVKNNLQTVAALLRLQARRLRIPEGRAALDEAVRRVGSIAIVHETLSHTPDELIDFDDIADRVITMAGEVSTPETKVTPKRTGSFGVLPAEIATPLAMALTELLQNALEHGLANRFGTLEVVARRYGEGEERREPGGVEVWGEWPVPGAHEPRAPHDAPHEEPAEEGPGPRLVTVIADDGVGLPADFDVESSNSLGLQIVRTLIVGELGGRLDFRPRAGGGTEVVVDVPLDHAHRRF</sequence>
<dbReference type="InterPro" id="IPR013656">
    <property type="entry name" value="PAS_4"/>
</dbReference>
<dbReference type="InterPro" id="IPR011495">
    <property type="entry name" value="Sig_transdc_His_kin_sub2_dim/P"/>
</dbReference>
<feature type="compositionally biased region" description="Basic and acidic residues" evidence="2">
    <location>
        <begin position="477"/>
        <end position="489"/>
    </location>
</feature>
<dbReference type="InterPro" id="IPR038424">
    <property type="entry name" value="H_kinase_PdtaS_GAF_sf"/>
</dbReference>
<dbReference type="InterPro" id="IPR003594">
    <property type="entry name" value="HATPase_dom"/>
</dbReference>
<feature type="compositionally biased region" description="Low complexity" evidence="2">
    <location>
        <begin position="465"/>
        <end position="476"/>
    </location>
</feature>
<accession>A0A239HTY8</accession>
<dbReference type="SUPFAM" id="SSF55874">
    <property type="entry name" value="ATPase domain of HSP90 chaperone/DNA topoisomerase II/histidine kinase"/>
    <property type="match status" value="1"/>
</dbReference>
<evidence type="ECO:0000313" key="5">
    <source>
        <dbReference type="Proteomes" id="UP000198318"/>
    </source>
</evidence>
<dbReference type="InterPro" id="IPR022066">
    <property type="entry name" value="PdtaS_GAF"/>
</dbReference>
<dbReference type="GO" id="GO:0016301">
    <property type="term" value="F:kinase activity"/>
    <property type="evidence" value="ECO:0007669"/>
    <property type="project" value="UniProtKB-KW"/>
</dbReference>
<dbReference type="Proteomes" id="UP000198318">
    <property type="component" value="Unassembled WGS sequence"/>
</dbReference>
<dbReference type="Pfam" id="PF07568">
    <property type="entry name" value="HisKA_2"/>
    <property type="match status" value="1"/>
</dbReference>
<gene>
    <name evidence="4" type="ORF">SAMN05443665_1010148</name>
</gene>
<dbReference type="Gene3D" id="3.30.450.20">
    <property type="entry name" value="PAS domain"/>
    <property type="match status" value="1"/>
</dbReference>
<evidence type="ECO:0000256" key="1">
    <source>
        <dbReference type="ARBA" id="ARBA00022777"/>
    </source>
</evidence>
<dbReference type="PROSITE" id="PS50109">
    <property type="entry name" value="HIS_KIN"/>
    <property type="match status" value="1"/>
</dbReference>
<proteinExistence type="predicted"/>